<dbReference type="EMBL" id="MN740758">
    <property type="protein sequence ID" value="QHS81449.1"/>
    <property type="molecule type" value="Genomic_DNA"/>
</dbReference>
<evidence type="ECO:0000313" key="1">
    <source>
        <dbReference type="EMBL" id="QHS81449.1"/>
    </source>
</evidence>
<sequence>MSNTVVPDAPSVFQTKYDEFGKELLETFPELSVAIRAALALTPADRVAQFQAQVKVVGLDPTANPGTVLPGVILTNSVWSELSETNRKALSEYVRILSMCCFLEGFGTEGGSDSAFGENKSWMNDVMGQMKDKLGSMDFEGLFKKFSGIFGSDGSKDASGNTGGFKMPKLPEKFLKGQLAKLAEEIVRDIKPEDLGLTPEMIAECETAPSRAFEMLIHMFTKNPAMIQNTIKKIGKRLQQKIQSGSIRPQEIAKEAEELMKEFSENTEFVDMMGSFKSAFGFEDMDLARAAGRDGSARLSLVKERLRKKLEAKKAGKK</sequence>
<name>A0A6C0ANQ9_9ZZZZ</name>
<proteinExistence type="predicted"/>
<organism evidence="1">
    <name type="scientific">viral metagenome</name>
    <dbReference type="NCBI Taxonomy" id="1070528"/>
    <lineage>
        <taxon>unclassified sequences</taxon>
        <taxon>metagenomes</taxon>
        <taxon>organismal metagenomes</taxon>
    </lineage>
</organism>
<dbReference type="AlphaFoldDB" id="A0A6C0ANQ9"/>
<accession>A0A6C0ANQ9</accession>
<protein>
    <submittedName>
        <fullName evidence="1">Uncharacterized protein</fullName>
    </submittedName>
</protein>
<reference evidence="1" key="1">
    <citation type="journal article" date="2020" name="Nature">
        <title>Giant virus diversity and host interactions through global metagenomics.</title>
        <authorList>
            <person name="Schulz F."/>
            <person name="Roux S."/>
            <person name="Paez-Espino D."/>
            <person name="Jungbluth S."/>
            <person name="Walsh D.A."/>
            <person name="Denef V.J."/>
            <person name="McMahon K.D."/>
            <person name="Konstantinidis K.T."/>
            <person name="Eloe-Fadrosh E.A."/>
            <person name="Kyrpides N.C."/>
            <person name="Woyke T."/>
        </authorList>
    </citation>
    <scope>NUCLEOTIDE SEQUENCE</scope>
    <source>
        <strain evidence="1">GVMAG-S-1101164-72</strain>
    </source>
</reference>